<dbReference type="AlphaFoldDB" id="A0A1E3QMS1"/>
<dbReference type="RefSeq" id="XP_018984092.1">
    <property type="nucleotide sequence ID" value="XM_019130550.1"/>
</dbReference>
<organism evidence="1 2">
    <name type="scientific">Babjeviella inositovora NRRL Y-12698</name>
    <dbReference type="NCBI Taxonomy" id="984486"/>
    <lineage>
        <taxon>Eukaryota</taxon>
        <taxon>Fungi</taxon>
        <taxon>Dikarya</taxon>
        <taxon>Ascomycota</taxon>
        <taxon>Saccharomycotina</taxon>
        <taxon>Pichiomycetes</taxon>
        <taxon>Serinales incertae sedis</taxon>
        <taxon>Babjeviella</taxon>
    </lineage>
</organism>
<proteinExistence type="predicted"/>
<sequence length="421" mass="48446">MNPLTDLPYELKRELFNILSASSRYDTTLSINTLKLLDTDYYTIYNQLMFEKTVREFGLLYLDRVLTAPKIIQSLRKYVKSLDPIRKTGRILIARKERLADPGLDATALSGPQSVASICRLTYIGDSWVYVYSHLKSKRFFFQKQDIQIDDNNPLERNYLTVVQSYLFEIRKRFQISVKPNEVYNLNLAVAVNGNAAPRGLGTMKFSLALQSPGSLGDHLRFYKKYDYLTSPMINDLLPKDNQFCLLQVGVFKVDPEWFRSSASSMLFDAEFIIEEMGHFAKSGFTLYYAELAFPSSLFSHHDALFYFLNTGDDSNFINVFQKDLCVMLDAAENGLEVGRLEGDEIGDLEAYGKRYFSNTVKKRGSTSLDPLRRDFRFKSPYRSKQFWARFTTGPPDLENGLVPYDMDGVVWRIPVMCSRL</sequence>
<dbReference type="Proteomes" id="UP000094336">
    <property type="component" value="Unassembled WGS sequence"/>
</dbReference>
<dbReference type="GeneID" id="30148403"/>
<keyword evidence="2" id="KW-1185">Reference proteome</keyword>
<evidence type="ECO:0000313" key="2">
    <source>
        <dbReference type="Proteomes" id="UP000094336"/>
    </source>
</evidence>
<dbReference type="OrthoDB" id="4095076at2759"/>
<reference evidence="2" key="1">
    <citation type="submission" date="2016-05" db="EMBL/GenBank/DDBJ databases">
        <title>Comparative genomics of biotechnologically important yeasts.</title>
        <authorList>
            <consortium name="DOE Joint Genome Institute"/>
            <person name="Riley R."/>
            <person name="Haridas S."/>
            <person name="Wolfe K.H."/>
            <person name="Lopes M.R."/>
            <person name="Hittinger C.T."/>
            <person name="Goker M."/>
            <person name="Salamov A."/>
            <person name="Wisecaver J."/>
            <person name="Long T.M."/>
            <person name="Aerts A.L."/>
            <person name="Barry K."/>
            <person name="Choi C."/>
            <person name="Clum A."/>
            <person name="Coughlan A.Y."/>
            <person name="Deshpande S."/>
            <person name="Douglass A.P."/>
            <person name="Hanson S.J."/>
            <person name="Klenk H.-P."/>
            <person name="Labutti K."/>
            <person name="Lapidus A."/>
            <person name="Lindquist E."/>
            <person name="Lipzen A."/>
            <person name="Meier-Kolthoff J.P."/>
            <person name="Ohm R.A."/>
            <person name="Otillar R.P."/>
            <person name="Pangilinan J."/>
            <person name="Peng Y."/>
            <person name="Rokas A."/>
            <person name="Rosa C.A."/>
            <person name="Scheuner C."/>
            <person name="Sibirny A.A."/>
            <person name="Slot J.C."/>
            <person name="Stielow J.B."/>
            <person name="Sun H."/>
            <person name="Kurtzman C.P."/>
            <person name="Blackwell M."/>
            <person name="Grigoriev I.V."/>
            <person name="Jeffries T.W."/>
        </authorList>
    </citation>
    <scope>NUCLEOTIDE SEQUENCE [LARGE SCALE GENOMIC DNA]</scope>
    <source>
        <strain evidence="2">NRRL Y-12698</strain>
    </source>
</reference>
<dbReference type="EMBL" id="KV454434">
    <property type="protein sequence ID" value="ODQ78764.1"/>
    <property type="molecule type" value="Genomic_DNA"/>
</dbReference>
<accession>A0A1E3QMS1</accession>
<name>A0A1E3QMS1_9ASCO</name>
<protein>
    <submittedName>
        <fullName evidence="1">Uncharacterized protein</fullName>
    </submittedName>
</protein>
<evidence type="ECO:0000313" key="1">
    <source>
        <dbReference type="EMBL" id="ODQ78764.1"/>
    </source>
</evidence>
<gene>
    <name evidence="1" type="ORF">BABINDRAFT_167952</name>
</gene>